<dbReference type="STRING" id="1173111.SAMN05444955_11057"/>
<keyword evidence="1" id="KW-0472">Membrane</keyword>
<keyword evidence="1" id="KW-0812">Transmembrane</keyword>
<protein>
    <submittedName>
        <fullName evidence="2">Uncharacterized protein</fullName>
    </submittedName>
</protein>
<reference evidence="2 3" key="1">
    <citation type="submission" date="2016-10" db="EMBL/GenBank/DDBJ databases">
        <authorList>
            <person name="de Groot N.N."/>
        </authorList>
    </citation>
    <scope>NUCLEOTIDE SEQUENCE [LARGE SCALE GENOMIC DNA]</scope>
    <source>
        <strain evidence="2 3">DSM 46701</strain>
    </source>
</reference>
<evidence type="ECO:0000313" key="2">
    <source>
        <dbReference type="EMBL" id="SEN38683.1"/>
    </source>
</evidence>
<dbReference type="EMBL" id="FOCQ01000010">
    <property type="protein sequence ID" value="SEN38683.1"/>
    <property type="molecule type" value="Genomic_DNA"/>
</dbReference>
<accession>A0A1H8G3U1</accession>
<name>A0A1H8G3U1_9BACL</name>
<dbReference type="Proteomes" id="UP000199695">
    <property type="component" value="Unassembled WGS sequence"/>
</dbReference>
<dbReference type="AlphaFoldDB" id="A0A1H8G3U1"/>
<evidence type="ECO:0000313" key="3">
    <source>
        <dbReference type="Proteomes" id="UP000199695"/>
    </source>
</evidence>
<keyword evidence="1" id="KW-1133">Transmembrane helix</keyword>
<proteinExistence type="predicted"/>
<gene>
    <name evidence="2" type="ORF">SAMN05444955_11057</name>
</gene>
<sequence>MMTDFGRVRLLRTSFAFLIVSLSIVFILWGVWIYGGRYDDQGNRNRYCGNEAD</sequence>
<evidence type="ECO:0000256" key="1">
    <source>
        <dbReference type="SAM" id="Phobius"/>
    </source>
</evidence>
<organism evidence="2 3">
    <name type="scientific">Lihuaxuella thermophila</name>
    <dbReference type="NCBI Taxonomy" id="1173111"/>
    <lineage>
        <taxon>Bacteria</taxon>
        <taxon>Bacillati</taxon>
        <taxon>Bacillota</taxon>
        <taxon>Bacilli</taxon>
        <taxon>Bacillales</taxon>
        <taxon>Thermoactinomycetaceae</taxon>
        <taxon>Lihuaxuella</taxon>
    </lineage>
</organism>
<feature type="transmembrane region" description="Helical" evidence="1">
    <location>
        <begin position="15"/>
        <end position="35"/>
    </location>
</feature>
<keyword evidence="3" id="KW-1185">Reference proteome</keyword>